<sequence>MSDLCSSQQDDDTQKLSQGPTSYNHKKCNPHIVDDDSGSSASDEDNCITQQTVDNNEFDDVSASQALEDEEMQVGNYTKTRTEKDILVAKLLCRWWYVLPDWPPPNYNYREKLEEKKLKCYSVRDFEDHENVDANGYRKCYQISAFPGVFRDFKGIAYDLRPTEGKPCYNNMIQKTENELISLIKTAIGKQIEILNSSNRDETHLIKSLKEVRLYCCGSYFK</sequence>
<reference evidence="2" key="2">
    <citation type="submission" date="2021-05" db="EMBL/GenBank/DDBJ databases">
        <authorList>
            <person name="Pain A."/>
        </authorList>
    </citation>
    <scope>NUCLEOTIDE SEQUENCE</scope>
    <source>
        <strain evidence="2">1802A</strain>
    </source>
</reference>
<evidence type="ECO:0000313" key="2">
    <source>
        <dbReference type="EMBL" id="KAK1935995.1"/>
    </source>
</evidence>
<keyword evidence="3" id="KW-1185">Reference proteome</keyword>
<name>A0AAD9GCQ6_BABDI</name>
<feature type="region of interest" description="Disordered" evidence="1">
    <location>
        <begin position="1"/>
        <end position="45"/>
    </location>
</feature>
<organism evidence="2 3">
    <name type="scientific">Babesia divergens</name>
    <dbReference type="NCBI Taxonomy" id="32595"/>
    <lineage>
        <taxon>Eukaryota</taxon>
        <taxon>Sar</taxon>
        <taxon>Alveolata</taxon>
        <taxon>Apicomplexa</taxon>
        <taxon>Aconoidasida</taxon>
        <taxon>Piroplasmida</taxon>
        <taxon>Babesiidae</taxon>
        <taxon>Babesia</taxon>
    </lineage>
</organism>
<gene>
    <name evidence="2" type="ORF">X943_000818</name>
</gene>
<comment type="caution">
    <text evidence="2">The sequence shown here is derived from an EMBL/GenBank/DDBJ whole genome shotgun (WGS) entry which is preliminary data.</text>
</comment>
<accession>A0AAD9GCQ6</accession>
<dbReference type="EMBL" id="JAHBMH010000044">
    <property type="protein sequence ID" value="KAK1935995.1"/>
    <property type="molecule type" value="Genomic_DNA"/>
</dbReference>
<protein>
    <submittedName>
        <fullName evidence="2">Uncharacterized protein</fullName>
    </submittedName>
</protein>
<evidence type="ECO:0000313" key="3">
    <source>
        <dbReference type="Proteomes" id="UP001195914"/>
    </source>
</evidence>
<evidence type="ECO:0000256" key="1">
    <source>
        <dbReference type="SAM" id="MobiDB-lite"/>
    </source>
</evidence>
<dbReference type="Proteomes" id="UP001195914">
    <property type="component" value="Unassembled WGS sequence"/>
</dbReference>
<dbReference type="AlphaFoldDB" id="A0AAD9GCQ6"/>
<proteinExistence type="predicted"/>
<reference evidence="2" key="1">
    <citation type="journal article" date="2014" name="Nucleic Acids Res.">
        <title>The evolutionary dynamics of variant antigen genes in Babesia reveal a history of genomic innovation underlying host-parasite interaction.</title>
        <authorList>
            <person name="Jackson A.P."/>
            <person name="Otto T.D."/>
            <person name="Darby A."/>
            <person name="Ramaprasad A."/>
            <person name="Xia D."/>
            <person name="Echaide I.E."/>
            <person name="Farber M."/>
            <person name="Gahlot S."/>
            <person name="Gamble J."/>
            <person name="Gupta D."/>
            <person name="Gupta Y."/>
            <person name="Jackson L."/>
            <person name="Malandrin L."/>
            <person name="Malas T.B."/>
            <person name="Moussa E."/>
            <person name="Nair M."/>
            <person name="Reid A.J."/>
            <person name="Sanders M."/>
            <person name="Sharma J."/>
            <person name="Tracey A."/>
            <person name="Quail M.A."/>
            <person name="Weir W."/>
            <person name="Wastling J.M."/>
            <person name="Hall N."/>
            <person name="Willadsen P."/>
            <person name="Lingelbach K."/>
            <person name="Shiels B."/>
            <person name="Tait A."/>
            <person name="Berriman M."/>
            <person name="Allred D.R."/>
            <person name="Pain A."/>
        </authorList>
    </citation>
    <scope>NUCLEOTIDE SEQUENCE</scope>
    <source>
        <strain evidence="2">1802A</strain>
    </source>
</reference>